<sequence>MAPSLPPRSESILDSIRSSCRALTARSDITVALLSLSSLSRLRTQLITPRIPQIDDEAIDTFLHGIGAGSQHLQNNHRGLRLPLRFDSAHEELNLIAVLSLLNFLSGYRKPLHRLTQRGAFSNILSLVLAAHLSAGDSSSSSLLSAKGMRNATLTQISSMAQIQTHQEKPHPTLGPVVKVGMKDDDAFEILELIVRVLNRTGEVLKKEGKEDLGHWVQQALLEVEGDSEQMLRKIYDTFPDFQDAYTIDGGCGFRFLVHLKSFAGETLTPFRPLTPAAVYILKKALYLLNAITLRFSASGSPDHAPTFPLPTNTTRFPIFADNVIPSVLMHHRIIVLSTSRTLRNPPLLSTEEATRLRAASISACHRIVERAQVLSENGSENEWMRGMLEVDLDGYLWDSGKRESGKNVVRIAERGTTMY</sequence>
<dbReference type="PANTHER" id="PTHR21314">
    <property type="entry name" value="QUEUOSINE 5'-PHOSPHATE N-GLYCOSYLASE_HYDROLASE-RELATED"/>
    <property type="match status" value="1"/>
</dbReference>
<keyword evidence="3" id="KW-1185">Reference proteome</keyword>
<keyword evidence="1" id="KW-0378">Hydrolase</keyword>
<dbReference type="Pfam" id="PF10343">
    <property type="entry name" value="Q_salvage"/>
    <property type="match status" value="1"/>
</dbReference>
<dbReference type="EC" id="3.2.2.-" evidence="1"/>
<organism evidence="2 3">
    <name type="scientific">Microbotryum saponariae</name>
    <dbReference type="NCBI Taxonomy" id="289078"/>
    <lineage>
        <taxon>Eukaryota</taxon>
        <taxon>Fungi</taxon>
        <taxon>Dikarya</taxon>
        <taxon>Basidiomycota</taxon>
        <taxon>Pucciniomycotina</taxon>
        <taxon>Microbotryomycetes</taxon>
        <taxon>Microbotryales</taxon>
        <taxon>Microbotryaceae</taxon>
        <taxon>Microbotryum</taxon>
    </lineage>
</organism>
<comment type="catalytic activity">
    <reaction evidence="1">
        <text>queuosine 5'-phosphate + H2O = queuine + D-ribose 5-phosphate</text>
        <dbReference type="Rhea" id="RHEA:75387"/>
        <dbReference type="ChEBI" id="CHEBI:15377"/>
        <dbReference type="ChEBI" id="CHEBI:17433"/>
        <dbReference type="ChEBI" id="CHEBI:78346"/>
        <dbReference type="ChEBI" id="CHEBI:194371"/>
    </reaction>
    <physiologicalReaction direction="left-to-right" evidence="1">
        <dbReference type="Rhea" id="RHEA:75388"/>
    </physiologicalReaction>
</comment>
<dbReference type="PANTHER" id="PTHR21314:SF1">
    <property type="entry name" value="QUEUOSINE SALVAGE PROTEIN"/>
    <property type="match status" value="1"/>
</dbReference>
<dbReference type="Proteomes" id="UP000249723">
    <property type="component" value="Unassembled WGS sequence"/>
</dbReference>
<dbReference type="EMBL" id="FMWP01000013">
    <property type="protein sequence ID" value="SCZ89027.1"/>
    <property type="molecule type" value="Genomic_DNA"/>
</dbReference>
<proteinExistence type="inferred from homology"/>
<reference evidence="3" key="1">
    <citation type="submission" date="2016-10" db="EMBL/GenBank/DDBJ databases">
        <authorList>
            <person name="Jeantristanb JTB J.-T."/>
            <person name="Ricardo R."/>
        </authorList>
    </citation>
    <scope>NUCLEOTIDE SEQUENCE [LARGE SCALE GENOMIC DNA]</scope>
</reference>
<gene>
    <name evidence="2" type="ORF">BZ3500_MVSOF-1268-A1-R1_CHR1-1G00903</name>
</gene>
<evidence type="ECO:0000313" key="3">
    <source>
        <dbReference type="Proteomes" id="UP000249723"/>
    </source>
</evidence>
<dbReference type="OrthoDB" id="416777at2759"/>
<comment type="similarity">
    <text evidence="1">Belongs to the QNG1 protein family.</text>
</comment>
<accession>A0A2X0K9Z6</accession>
<dbReference type="InterPro" id="IPR019438">
    <property type="entry name" value="Q_salvage"/>
</dbReference>
<comment type="function">
    <text evidence="1">Catalyzes the hydrolysis of queuosine 5'-phosphate, releasing the nucleobase queuine (q). Is required for salvage of queuine from exogenous queuosine (Q) that is imported and then converted to queuosine 5'-phosphate intracellularly.</text>
</comment>
<dbReference type="AlphaFoldDB" id="A0A2X0K9Z6"/>
<evidence type="ECO:0000313" key="2">
    <source>
        <dbReference type="EMBL" id="SCZ89027.1"/>
    </source>
</evidence>
<dbReference type="GO" id="GO:0006400">
    <property type="term" value="P:tRNA modification"/>
    <property type="evidence" value="ECO:0007669"/>
    <property type="project" value="TreeGrafter"/>
</dbReference>
<protein>
    <recommendedName>
        <fullName evidence="1">Queuosine 5'-phosphate N-glycosylase/hydrolase</fullName>
        <ecNumber evidence="1">3.2.2.-</ecNumber>
    </recommendedName>
    <alternativeName>
        <fullName evidence="1">Queuosine-nucleotide N-glycosylase/hydrolase</fullName>
    </alternativeName>
</protein>
<dbReference type="GO" id="GO:0016787">
    <property type="term" value="F:hydrolase activity"/>
    <property type="evidence" value="ECO:0007669"/>
    <property type="project" value="UniProtKB-KW"/>
</dbReference>
<evidence type="ECO:0000256" key="1">
    <source>
        <dbReference type="RuleBase" id="RU365002"/>
    </source>
</evidence>
<name>A0A2X0K9Z6_9BASI</name>